<dbReference type="InterPro" id="IPR004217">
    <property type="entry name" value="Tim10-like"/>
</dbReference>
<keyword evidence="1" id="KW-0811">Translocation</keyword>
<dbReference type="EMBL" id="CAMPGE010026960">
    <property type="protein sequence ID" value="CAI2384625.1"/>
    <property type="molecule type" value="Genomic_DNA"/>
</dbReference>
<comment type="subunit">
    <text evidence="1">Heterohexamer.</text>
</comment>
<comment type="caution">
    <text evidence="3">The sequence shown here is derived from an EMBL/GenBank/DDBJ whole genome shotgun (WGS) entry which is preliminary data.</text>
</comment>
<dbReference type="Gene3D" id="1.10.287.810">
    <property type="entry name" value="Mitochondrial import inner membrane translocase subunit tim13 like domains"/>
    <property type="match status" value="1"/>
</dbReference>
<evidence type="ECO:0000313" key="4">
    <source>
        <dbReference type="Proteomes" id="UP001295684"/>
    </source>
</evidence>
<reference evidence="3" key="1">
    <citation type="submission" date="2023-07" db="EMBL/GenBank/DDBJ databases">
        <authorList>
            <consortium name="AG Swart"/>
            <person name="Singh M."/>
            <person name="Singh A."/>
            <person name="Seah K."/>
            <person name="Emmerich C."/>
        </authorList>
    </citation>
    <scope>NUCLEOTIDE SEQUENCE</scope>
    <source>
        <strain evidence="3">DP1</strain>
    </source>
</reference>
<dbReference type="AlphaFoldDB" id="A0AAD1Y5G7"/>
<keyword evidence="1" id="KW-0999">Mitochondrion inner membrane</keyword>
<dbReference type="InterPro" id="IPR035427">
    <property type="entry name" value="Tim10-like_dom_sf"/>
</dbReference>
<feature type="domain" description="Tim10-like" evidence="2">
    <location>
        <begin position="18"/>
        <end position="65"/>
    </location>
</feature>
<organism evidence="3 4">
    <name type="scientific">Euplotes crassus</name>
    <dbReference type="NCBI Taxonomy" id="5936"/>
    <lineage>
        <taxon>Eukaryota</taxon>
        <taxon>Sar</taxon>
        <taxon>Alveolata</taxon>
        <taxon>Ciliophora</taxon>
        <taxon>Intramacronucleata</taxon>
        <taxon>Spirotrichea</taxon>
        <taxon>Hypotrichia</taxon>
        <taxon>Euplotida</taxon>
        <taxon>Euplotidae</taxon>
        <taxon>Moneuplotes</taxon>
    </lineage>
</organism>
<keyword evidence="4" id="KW-1185">Reference proteome</keyword>
<keyword evidence="1" id="KW-0653">Protein transport</keyword>
<dbReference type="Pfam" id="PF02953">
    <property type="entry name" value="zf-Tim10_DDP"/>
    <property type="match status" value="1"/>
</dbReference>
<protein>
    <recommendedName>
        <fullName evidence="1">Mitochondrial import inner membrane translocase subunit</fullName>
    </recommendedName>
</protein>
<keyword evidence="1" id="KW-0496">Mitochondrion</keyword>
<comment type="subcellular location">
    <subcellularLocation>
        <location evidence="1">Mitochondrion inner membrane</location>
        <topology evidence="1">Peripheral membrane protein</topology>
        <orientation evidence="1">Intermembrane side</orientation>
    </subcellularLocation>
</comment>
<evidence type="ECO:0000259" key="2">
    <source>
        <dbReference type="Pfam" id="PF02953"/>
    </source>
</evidence>
<keyword evidence="1" id="KW-0143">Chaperone</keyword>
<comment type="similarity">
    <text evidence="1">Belongs to the small Tim family.</text>
</comment>
<evidence type="ECO:0000256" key="1">
    <source>
        <dbReference type="RuleBase" id="RU367043"/>
    </source>
</evidence>
<proteinExistence type="inferred from homology"/>
<keyword evidence="1" id="KW-0472">Membrane</keyword>
<dbReference type="SUPFAM" id="SSF144122">
    <property type="entry name" value="Tim10-like"/>
    <property type="match status" value="1"/>
</dbReference>
<name>A0AAD1Y5G7_EUPCR</name>
<comment type="domain">
    <text evidence="1">The twin CX3C motif contains 4 conserved Cys residues that form 2 disulfide bonds in the mitochondrial intermembrane space.</text>
</comment>
<accession>A0AAD1Y5G7</accession>
<dbReference type="Proteomes" id="UP001295684">
    <property type="component" value="Unassembled WGS sequence"/>
</dbReference>
<keyword evidence="1" id="KW-1015">Disulfide bond</keyword>
<dbReference type="GO" id="GO:0005743">
    <property type="term" value="C:mitochondrial inner membrane"/>
    <property type="evidence" value="ECO:0007669"/>
    <property type="project" value="UniProtKB-SubCell"/>
</dbReference>
<dbReference type="GO" id="GO:0015031">
    <property type="term" value="P:protein transport"/>
    <property type="evidence" value="ECO:0007669"/>
    <property type="project" value="UniProtKB-KW"/>
</dbReference>
<gene>
    <name evidence="3" type="ORF">ECRASSUSDP1_LOCUS26159</name>
</gene>
<sequence length="79" mass="8295">MSFGGAGGNPLEQKLQFEMVFGVISGCFEDCVNDFRSNTMSEGEKTCLSNCAARHAGIQELIVQAQNELQGGMGGGSGF</sequence>
<keyword evidence="1" id="KW-0813">Transport</keyword>
<comment type="function">
    <text evidence="1">Mitochondrial intermembrane chaperone that participates in the import and insertion of some multi-pass transmembrane proteins into the mitochondrial inner membrane. Also required for the transfer of beta-barrel precursors from the TOM complex to the sorting and assembly machinery (SAM complex) of the outer membrane. Acts as a chaperone-like protein that protects the hydrophobic precursors from aggregation and guide them through the mitochondrial intermembrane space.</text>
</comment>
<evidence type="ECO:0000313" key="3">
    <source>
        <dbReference type="EMBL" id="CAI2384625.1"/>
    </source>
</evidence>